<dbReference type="Pfam" id="PF03480">
    <property type="entry name" value="DctP"/>
    <property type="match status" value="1"/>
</dbReference>
<gene>
    <name evidence="3" type="ORF">FB558_3802</name>
</gene>
<dbReference type="Gene3D" id="3.40.190.170">
    <property type="entry name" value="Bacterial extracellular solute-binding protein, family 7"/>
    <property type="match status" value="1"/>
</dbReference>
<keyword evidence="4" id="KW-1185">Reference proteome</keyword>
<reference evidence="3 4" key="1">
    <citation type="submission" date="2019-06" db="EMBL/GenBank/DDBJ databases">
        <title>Sequencing the genomes of 1000 actinobacteria strains.</title>
        <authorList>
            <person name="Klenk H.-P."/>
        </authorList>
    </citation>
    <scope>NUCLEOTIDE SEQUENCE [LARGE SCALE GENOMIC DNA]</scope>
    <source>
        <strain evidence="3 4">DSM 45301</strain>
    </source>
</reference>
<evidence type="ECO:0000256" key="2">
    <source>
        <dbReference type="SAM" id="SignalP"/>
    </source>
</evidence>
<dbReference type="GO" id="GO:0055085">
    <property type="term" value="P:transmembrane transport"/>
    <property type="evidence" value="ECO:0007669"/>
    <property type="project" value="InterPro"/>
</dbReference>
<dbReference type="EMBL" id="VFPA01000002">
    <property type="protein sequence ID" value="TQM11247.1"/>
    <property type="molecule type" value="Genomic_DNA"/>
</dbReference>
<comment type="caution">
    <text evidence="3">The sequence shown here is derived from an EMBL/GenBank/DDBJ whole genome shotgun (WGS) entry which is preliminary data.</text>
</comment>
<dbReference type="OrthoDB" id="9815946at2"/>
<dbReference type="InterPro" id="IPR018389">
    <property type="entry name" value="DctP_fam"/>
</dbReference>
<dbReference type="Proteomes" id="UP000315677">
    <property type="component" value="Unassembled WGS sequence"/>
</dbReference>
<accession>A0A543DPI6</accession>
<evidence type="ECO:0000313" key="4">
    <source>
        <dbReference type="Proteomes" id="UP000315677"/>
    </source>
</evidence>
<dbReference type="InterPro" id="IPR038404">
    <property type="entry name" value="TRAP_DctP_sf"/>
</dbReference>
<protein>
    <submittedName>
        <fullName evidence="3">TRAP-type C4-dicarboxylate transport system substrate-binding protein</fullName>
    </submittedName>
</protein>
<dbReference type="PROSITE" id="PS51257">
    <property type="entry name" value="PROKAR_LIPOPROTEIN"/>
    <property type="match status" value="1"/>
</dbReference>
<sequence>MKLGSARTRRPLRLLAPVVAAALAVAACAPPGAESGTGAESAGGENVPVGAGTAAYAEALADMEPVTLLFGGHTTGPGTGTVDAYVEYSNLVTQMSGGKITFEHDYAGAKVSLDKMADGLGQGRVDLGMYIPAYQPDEWPVANAIGGMSIYGQPHPISGRMAAFAAQAEFGQTFAPLQAEGEALGVFSLYPLYTPSHDVKLQCRGPAPTSLAELQGKRVRVSSPSYVPLAETLGMTPVSLVIGELFQGLQRGVVDCAVNSIGAHLTGGYVDVVDSWVFGTQPAGDFGETPTGFGMSRDRWEQLPLAAQQLLWDTQPQMLEMMMRAAYGDIVESMQVSRDGGMELAEFDPETTRAIEAYYSQAEEEGAAELEAQGLTDDGTAAVEQHKALYDKWWRIVTEELGYPADTSWLTVADFDVANLDLKPFVDRFYEEILLPRRPGQEGS</sequence>
<feature type="chain" id="PRO_5039627065" evidence="2">
    <location>
        <begin position="30"/>
        <end position="444"/>
    </location>
</feature>
<organism evidence="3 4">
    <name type="scientific">Pseudonocardia kunmingensis</name>
    <dbReference type="NCBI Taxonomy" id="630975"/>
    <lineage>
        <taxon>Bacteria</taxon>
        <taxon>Bacillati</taxon>
        <taxon>Actinomycetota</taxon>
        <taxon>Actinomycetes</taxon>
        <taxon>Pseudonocardiales</taxon>
        <taxon>Pseudonocardiaceae</taxon>
        <taxon>Pseudonocardia</taxon>
    </lineage>
</organism>
<proteinExistence type="predicted"/>
<evidence type="ECO:0000256" key="1">
    <source>
        <dbReference type="ARBA" id="ARBA00022729"/>
    </source>
</evidence>
<dbReference type="PANTHER" id="PTHR33376">
    <property type="match status" value="1"/>
</dbReference>
<keyword evidence="1 2" id="KW-0732">Signal</keyword>
<evidence type="ECO:0000313" key="3">
    <source>
        <dbReference type="EMBL" id="TQM11247.1"/>
    </source>
</evidence>
<dbReference type="AlphaFoldDB" id="A0A543DPI6"/>
<name>A0A543DPI6_9PSEU</name>
<feature type="signal peptide" evidence="2">
    <location>
        <begin position="1"/>
        <end position="29"/>
    </location>
</feature>
<dbReference type="PANTHER" id="PTHR33376:SF5">
    <property type="entry name" value="EXTRACYTOPLASMIC SOLUTE RECEPTOR PROTEIN"/>
    <property type="match status" value="1"/>
</dbReference>